<feature type="transmembrane region" description="Helical" evidence="8">
    <location>
        <begin position="9"/>
        <end position="28"/>
    </location>
</feature>
<keyword evidence="6 8" id="KW-0472">Membrane</keyword>
<evidence type="ECO:0000256" key="9">
    <source>
        <dbReference type="NCBIfam" id="TIGR02209"/>
    </source>
</evidence>
<evidence type="ECO:0000256" key="6">
    <source>
        <dbReference type="ARBA" id="ARBA00023136"/>
    </source>
</evidence>
<keyword evidence="13" id="KW-1185">Reference proteome</keyword>
<dbReference type="EMBL" id="JAKKDL010000002">
    <property type="protein sequence ID" value="MCF7529121.1"/>
    <property type="molecule type" value="Genomic_DNA"/>
</dbReference>
<name>A0AAW5AHK9_9NEIS</name>
<dbReference type="EMBL" id="CP116766">
    <property type="protein sequence ID" value="WCL71072.1"/>
    <property type="molecule type" value="Genomic_DNA"/>
</dbReference>
<protein>
    <recommendedName>
        <fullName evidence="8 9">Cell division protein FtsL</fullName>
    </recommendedName>
</protein>
<comment type="subcellular location">
    <subcellularLocation>
        <location evidence="8">Cell inner membrane</location>
        <topology evidence="8">Single-pass type II membrane protein</topology>
    </subcellularLocation>
    <subcellularLocation>
        <location evidence="1">Cell membrane</location>
        <topology evidence="1">Single-pass type II membrane protein</topology>
    </subcellularLocation>
    <text evidence="8">Localizes to the division septum where it forms a ring structure.</text>
</comment>
<comment type="subunit">
    <text evidence="8">Part of a complex composed of FtsB, FtsL and FtsQ.</text>
</comment>
<evidence type="ECO:0000256" key="4">
    <source>
        <dbReference type="ARBA" id="ARBA00022692"/>
    </source>
</evidence>
<keyword evidence="5 8" id="KW-1133">Transmembrane helix</keyword>
<evidence type="ECO:0000256" key="5">
    <source>
        <dbReference type="ARBA" id="ARBA00022989"/>
    </source>
</evidence>
<dbReference type="GO" id="GO:0032153">
    <property type="term" value="C:cell division site"/>
    <property type="evidence" value="ECO:0007669"/>
    <property type="project" value="UniProtKB-UniRule"/>
</dbReference>
<reference evidence="10" key="1">
    <citation type="submission" date="2022-01" db="EMBL/GenBank/DDBJ databases">
        <title>Neisseria sp. ZJ104.</title>
        <authorList>
            <person name="Yang C."/>
        </authorList>
    </citation>
    <scope>NUCLEOTIDE SEQUENCE</scope>
    <source>
        <strain evidence="10">ZJ104</strain>
    </source>
</reference>
<evidence type="ECO:0000256" key="8">
    <source>
        <dbReference type="HAMAP-Rule" id="MF_00910"/>
    </source>
</evidence>
<dbReference type="Pfam" id="PF04999">
    <property type="entry name" value="FtsL"/>
    <property type="match status" value="1"/>
</dbReference>
<keyword evidence="8" id="KW-0997">Cell inner membrane</keyword>
<evidence type="ECO:0000256" key="2">
    <source>
        <dbReference type="ARBA" id="ARBA00022475"/>
    </source>
</evidence>
<gene>
    <name evidence="8 10" type="primary">ftsL</name>
    <name evidence="10" type="ORF">L4H06_02590</name>
    <name evidence="11" type="ORF">PJU73_06850</name>
</gene>
<evidence type="ECO:0000313" key="10">
    <source>
        <dbReference type="EMBL" id="MCF7529121.1"/>
    </source>
</evidence>
<dbReference type="Proteomes" id="UP001201397">
    <property type="component" value="Unassembled WGS sequence"/>
</dbReference>
<keyword evidence="3 8" id="KW-0132">Cell division</keyword>
<dbReference type="NCBIfam" id="TIGR02209">
    <property type="entry name" value="ftsL_broad"/>
    <property type="match status" value="1"/>
</dbReference>
<evidence type="ECO:0000313" key="11">
    <source>
        <dbReference type="EMBL" id="WCL71072.1"/>
    </source>
</evidence>
<dbReference type="InterPro" id="IPR011922">
    <property type="entry name" value="Cell_div_FtsL"/>
</dbReference>
<comment type="similarity">
    <text evidence="8">Belongs to the FtsL family.</text>
</comment>
<dbReference type="Proteomes" id="UP001221268">
    <property type="component" value="Chromosome"/>
</dbReference>
<keyword evidence="4 8" id="KW-0812">Transmembrane</keyword>
<sequence>MDNNKIRKAVNIILLLAVWVSGFFVVTVQDQTRQYFVKLQTAEKQKIEMDQEFARLKLEQAKLANHKLIKVAAEHQNLKPPTAENTVMAVRPK</sequence>
<dbReference type="AlphaFoldDB" id="A0AAW5AHK9"/>
<dbReference type="GO" id="GO:0005886">
    <property type="term" value="C:plasma membrane"/>
    <property type="evidence" value="ECO:0007669"/>
    <property type="project" value="UniProtKB-SubCell"/>
</dbReference>
<evidence type="ECO:0000256" key="3">
    <source>
        <dbReference type="ARBA" id="ARBA00022618"/>
    </source>
</evidence>
<dbReference type="RefSeq" id="WP_237091284.1">
    <property type="nucleotide sequence ID" value="NZ_CP116766.1"/>
</dbReference>
<proteinExistence type="inferred from homology"/>
<keyword evidence="2 8" id="KW-1003">Cell membrane</keyword>
<dbReference type="HAMAP" id="MF_00910">
    <property type="entry name" value="FtsL"/>
    <property type="match status" value="1"/>
</dbReference>
<evidence type="ECO:0000313" key="12">
    <source>
        <dbReference type="Proteomes" id="UP001201397"/>
    </source>
</evidence>
<evidence type="ECO:0000313" key="13">
    <source>
        <dbReference type="Proteomes" id="UP001221268"/>
    </source>
</evidence>
<organism evidence="10 12">
    <name type="scientific">Neisseria lisongii</name>
    <dbReference type="NCBI Taxonomy" id="2912188"/>
    <lineage>
        <taxon>Bacteria</taxon>
        <taxon>Pseudomonadati</taxon>
        <taxon>Pseudomonadota</taxon>
        <taxon>Betaproteobacteria</taxon>
        <taxon>Neisseriales</taxon>
        <taxon>Neisseriaceae</taxon>
        <taxon>Neisseria</taxon>
    </lineage>
</organism>
<evidence type="ECO:0000256" key="7">
    <source>
        <dbReference type="ARBA" id="ARBA00023306"/>
    </source>
</evidence>
<keyword evidence="7 8" id="KW-0131">Cell cycle</keyword>
<evidence type="ECO:0000256" key="1">
    <source>
        <dbReference type="ARBA" id="ARBA00004401"/>
    </source>
</evidence>
<dbReference type="GO" id="GO:0043093">
    <property type="term" value="P:FtsZ-dependent cytokinesis"/>
    <property type="evidence" value="ECO:0007669"/>
    <property type="project" value="UniProtKB-UniRule"/>
</dbReference>
<accession>A0AAW5AHK9</accession>
<comment type="function">
    <text evidence="8">Essential cell division protein. May link together the upstream cell division proteins, which are predominantly cytoplasmic, with the downstream cell division proteins, which are predominantly periplasmic.</text>
</comment>
<reference evidence="11 13" key="2">
    <citation type="submission" date="2023-01" db="EMBL/GenBank/DDBJ databases">
        <authorList>
            <person name="Yang C."/>
        </authorList>
    </citation>
    <scope>NUCLEOTIDE SEQUENCE [LARGE SCALE GENOMIC DNA]</scope>
    <source>
        <strain evidence="11 13">ZJ106</strain>
    </source>
</reference>